<dbReference type="PANTHER" id="PTHR24300:SF403">
    <property type="entry name" value="CYTOCHROME P450 306A1"/>
    <property type="match status" value="1"/>
</dbReference>
<keyword evidence="11 14" id="KW-0503">Monooxygenase</keyword>
<name>A0A1W0WKI3_HYPEX</name>
<evidence type="ECO:0000256" key="1">
    <source>
        <dbReference type="ARBA" id="ARBA00001971"/>
    </source>
</evidence>
<dbReference type="GO" id="GO:0016712">
    <property type="term" value="F:oxidoreductase activity, acting on paired donors, with incorporation or reduction of molecular oxygen, reduced flavin or flavoprotein as one donor, and incorporation of one atom of oxygen"/>
    <property type="evidence" value="ECO:0007669"/>
    <property type="project" value="TreeGrafter"/>
</dbReference>
<dbReference type="EMBL" id="MTYJ01000084">
    <property type="protein sequence ID" value="OQV15720.1"/>
    <property type="molecule type" value="Genomic_DNA"/>
</dbReference>
<feature type="chain" id="PRO_5012190314" evidence="15">
    <location>
        <begin position="21"/>
        <end position="490"/>
    </location>
</feature>
<keyword evidence="8" id="KW-0492">Microsome</keyword>
<evidence type="ECO:0000256" key="6">
    <source>
        <dbReference type="ARBA" id="ARBA00022723"/>
    </source>
</evidence>
<gene>
    <name evidence="16" type="ORF">BV898_10111</name>
</gene>
<comment type="caution">
    <text evidence="16">The sequence shown here is derived from an EMBL/GenBank/DDBJ whole genome shotgun (WGS) entry which is preliminary data.</text>
</comment>
<dbReference type="Gene3D" id="1.10.630.10">
    <property type="entry name" value="Cytochrome P450"/>
    <property type="match status" value="1"/>
</dbReference>
<dbReference type="GO" id="GO:0005789">
    <property type="term" value="C:endoplasmic reticulum membrane"/>
    <property type="evidence" value="ECO:0007669"/>
    <property type="project" value="UniProtKB-SubCell"/>
</dbReference>
<sequence length="490" mass="56099">MLGFVFAGCVFLLLLQRLWRRLSDKALDGLPPGPSGWPWIGNLSILASPHRHQKMFDAGQRFGGILTINLGAVKQVWVTSHKYFQQALVDRVWEFAGRPHGFWVTDATTKLFPGILASGVDKTSRNVRRFTATALRSFGFGRTSLQNVILQESEDLHQEFRKHQGVPFNPRDQLAHAAANIIAFITLGRTFRQGDEGLQFVNETLTSGVKQVINSQRDKMFPFLRYVPMKSRKVFQESFKTGKSFLENIIREHIATHEVGQPRDFIDMWLDERQKGDSAEDDFALERLANVLVDIFSGGYETSTTTLQWLFAVLLHNPDIQEKIHEEIKSAIGDGIQIRLDHQEHLPYTHAVILETLRKYPPAPFAVPHLATEDTTLGPYRIPKGTRLMLHLYSIHHDPQLWERPEEFRPERFLTDDNKVKEPEYFVAFSGGRRTCIGEQLGRKELYLLFANIMRSFRVSLPPGADLPSLELMQGAVLYPRPFMIVLEER</sequence>
<dbReference type="InterPro" id="IPR001128">
    <property type="entry name" value="Cyt_P450"/>
</dbReference>
<dbReference type="GO" id="GO:0020037">
    <property type="term" value="F:heme binding"/>
    <property type="evidence" value="ECO:0007669"/>
    <property type="project" value="InterPro"/>
</dbReference>
<accession>A0A1W0WKI3</accession>
<keyword evidence="6 13" id="KW-0479">Metal-binding</keyword>
<organism evidence="16 17">
    <name type="scientific">Hypsibius exemplaris</name>
    <name type="common">Freshwater tardigrade</name>
    <dbReference type="NCBI Taxonomy" id="2072580"/>
    <lineage>
        <taxon>Eukaryota</taxon>
        <taxon>Metazoa</taxon>
        <taxon>Ecdysozoa</taxon>
        <taxon>Tardigrada</taxon>
        <taxon>Eutardigrada</taxon>
        <taxon>Parachela</taxon>
        <taxon>Hypsibioidea</taxon>
        <taxon>Hypsibiidae</taxon>
        <taxon>Hypsibius</taxon>
    </lineage>
</organism>
<dbReference type="PRINTS" id="PR00385">
    <property type="entry name" value="P450"/>
</dbReference>
<dbReference type="PRINTS" id="PR00463">
    <property type="entry name" value="EP450I"/>
</dbReference>
<feature type="signal peptide" evidence="15">
    <location>
        <begin position="1"/>
        <end position="20"/>
    </location>
</feature>
<evidence type="ECO:0000256" key="15">
    <source>
        <dbReference type="SAM" id="SignalP"/>
    </source>
</evidence>
<dbReference type="SUPFAM" id="SSF48264">
    <property type="entry name" value="Cytochrome P450"/>
    <property type="match status" value="1"/>
</dbReference>
<dbReference type="PROSITE" id="PS00086">
    <property type="entry name" value="CYTOCHROME_P450"/>
    <property type="match status" value="1"/>
</dbReference>
<feature type="binding site" description="axial binding residue" evidence="13">
    <location>
        <position position="436"/>
    </location>
    <ligand>
        <name>heme</name>
        <dbReference type="ChEBI" id="CHEBI:30413"/>
    </ligand>
    <ligandPart>
        <name>Fe</name>
        <dbReference type="ChEBI" id="CHEBI:18248"/>
    </ligandPart>
</feature>
<evidence type="ECO:0000256" key="4">
    <source>
        <dbReference type="ARBA" id="ARBA00010617"/>
    </source>
</evidence>
<dbReference type="FunFam" id="1.10.630.10:FF:000238">
    <property type="entry name" value="Cytochrome P450 2A6"/>
    <property type="match status" value="1"/>
</dbReference>
<keyword evidence="5 13" id="KW-0349">Heme</keyword>
<dbReference type="GO" id="GO:0005506">
    <property type="term" value="F:iron ion binding"/>
    <property type="evidence" value="ECO:0007669"/>
    <property type="project" value="InterPro"/>
</dbReference>
<dbReference type="Pfam" id="PF00067">
    <property type="entry name" value="p450"/>
    <property type="match status" value="1"/>
</dbReference>
<keyword evidence="12" id="KW-0472">Membrane</keyword>
<evidence type="ECO:0000256" key="9">
    <source>
        <dbReference type="ARBA" id="ARBA00023002"/>
    </source>
</evidence>
<dbReference type="InterPro" id="IPR017972">
    <property type="entry name" value="Cyt_P450_CS"/>
</dbReference>
<comment type="subcellular location">
    <subcellularLocation>
        <location evidence="3">Endoplasmic reticulum membrane</location>
        <topology evidence="3">Peripheral membrane protein</topology>
    </subcellularLocation>
    <subcellularLocation>
        <location evidence="2">Microsome membrane</location>
        <topology evidence="2">Peripheral membrane protein</topology>
    </subcellularLocation>
</comment>
<comment type="cofactor">
    <cofactor evidence="1 13">
        <name>heme</name>
        <dbReference type="ChEBI" id="CHEBI:30413"/>
    </cofactor>
</comment>
<keyword evidence="15" id="KW-0732">Signal</keyword>
<proteinExistence type="inferred from homology"/>
<evidence type="ECO:0000256" key="11">
    <source>
        <dbReference type="ARBA" id="ARBA00023033"/>
    </source>
</evidence>
<evidence type="ECO:0000256" key="2">
    <source>
        <dbReference type="ARBA" id="ARBA00004174"/>
    </source>
</evidence>
<reference evidence="17" key="1">
    <citation type="submission" date="2017-01" db="EMBL/GenBank/DDBJ databases">
        <title>Comparative genomics of anhydrobiosis in the tardigrade Hypsibius dujardini.</title>
        <authorList>
            <person name="Yoshida Y."/>
            <person name="Koutsovoulos G."/>
            <person name="Laetsch D."/>
            <person name="Stevens L."/>
            <person name="Kumar S."/>
            <person name="Horikawa D."/>
            <person name="Ishino K."/>
            <person name="Komine S."/>
            <person name="Tomita M."/>
            <person name="Blaxter M."/>
            <person name="Arakawa K."/>
        </authorList>
    </citation>
    <scope>NUCLEOTIDE SEQUENCE [LARGE SCALE GENOMIC DNA]</scope>
    <source>
        <strain evidence="17">Z151</strain>
    </source>
</reference>
<dbReference type="PANTHER" id="PTHR24300">
    <property type="entry name" value="CYTOCHROME P450 508A4-RELATED"/>
    <property type="match status" value="1"/>
</dbReference>
<dbReference type="InterPro" id="IPR050182">
    <property type="entry name" value="Cytochrome_P450_fam2"/>
</dbReference>
<dbReference type="OrthoDB" id="3934656at2759"/>
<dbReference type="Proteomes" id="UP000192578">
    <property type="component" value="Unassembled WGS sequence"/>
</dbReference>
<dbReference type="GO" id="GO:0008395">
    <property type="term" value="F:steroid hydroxylase activity"/>
    <property type="evidence" value="ECO:0007669"/>
    <property type="project" value="TreeGrafter"/>
</dbReference>
<keyword evidence="7" id="KW-0256">Endoplasmic reticulum</keyword>
<dbReference type="GO" id="GO:0006805">
    <property type="term" value="P:xenobiotic metabolic process"/>
    <property type="evidence" value="ECO:0007669"/>
    <property type="project" value="TreeGrafter"/>
</dbReference>
<evidence type="ECO:0000256" key="3">
    <source>
        <dbReference type="ARBA" id="ARBA00004406"/>
    </source>
</evidence>
<evidence type="ECO:0000256" key="5">
    <source>
        <dbReference type="ARBA" id="ARBA00022617"/>
    </source>
</evidence>
<keyword evidence="17" id="KW-1185">Reference proteome</keyword>
<evidence type="ECO:0000256" key="14">
    <source>
        <dbReference type="RuleBase" id="RU000461"/>
    </source>
</evidence>
<dbReference type="InterPro" id="IPR036396">
    <property type="entry name" value="Cyt_P450_sf"/>
</dbReference>
<evidence type="ECO:0000256" key="13">
    <source>
        <dbReference type="PIRSR" id="PIRSR602401-1"/>
    </source>
</evidence>
<keyword evidence="10 13" id="KW-0408">Iron</keyword>
<evidence type="ECO:0000313" key="17">
    <source>
        <dbReference type="Proteomes" id="UP000192578"/>
    </source>
</evidence>
<comment type="similarity">
    <text evidence="4 14">Belongs to the cytochrome P450 family.</text>
</comment>
<evidence type="ECO:0000313" key="16">
    <source>
        <dbReference type="EMBL" id="OQV15720.1"/>
    </source>
</evidence>
<evidence type="ECO:0000256" key="8">
    <source>
        <dbReference type="ARBA" id="ARBA00022848"/>
    </source>
</evidence>
<evidence type="ECO:0000256" key="7">
    <source>
        <dbReference type="ARBA" id="ARBA00022824"/>
    </source>
</evidence>
<protein>
    <submittedName>
        <fullName evidence="16">Cytochrome P450 2U1</fullName>
    </submittedName>
</protein>
<evidence type="ECO:0000256" key="10">
    <source>
        <dbReference type="ARBA" id="ARBA00023004"/>
    </source>
</evidence>
<dbReference type="GO" id="GO:0006082">
    <property type="term" value="P:organic acid metabolic process"/>
    <property type="evidence" value="ECO:0007669"/>
    <property type="project" value="TreeGrafter"/>
</dbReference>
<keyword evidence="9 14" id="KW-0560">Oxidoreductase</keyword>
<dbReference type="InterPro" id="IPR002401">
    <property type="entry name" value="Cyt_P450_E_grp-I"/>
</dbReference>
<evidence type="ECO:0000256" key="12">
    <source>
        <dbReference type="ARBA" id="ARBA00023136"/>
    </source>
</evidence>
<dbReference type="AlphaFoldDB" id="A0A1W0WKI3"/>